<sequence>MARAAGFSPDDPFEDSLTSSEVPWVEVPDVSGTAGAFEPGKDPYAAYADAVIETLSQDVQGDWFSACPSRLASLWSVPSSASMPSSSPVISRRSASRASRKGRRYVVRRARRSTSRKTSLAGSRRPACTQSSASVSRLRRAPKSSKPSGSASRPDHSRQ</sequence>
<protein>
    <submittedName>
        <fullName evidence="2">Uncharacterized protein</fullName>
    </submittedName>
</protein>
<dbReference type="EMBL" id="SSMQ01000039">
    <property type="protein sequence ID" value="TKD01528.1"/>
    <property type="molecule type" value="Genomic_DNA"/>
</dbReference>
<proteinExistence type="predicted"/>
<feature type="region of interest" description="Disordered" evidence="1">
    <location>
        <begin position="1"/>
        <end position="21"/>
    </location>
</feature>
<name>A0A4U1J4C1_9BACT</name>
<dbReference type="Proteomes" id="UP000309215">
    <property type="component" value="Unassembled WGS sequence"/>
</dbReference>
<feature type="compositionally biased region" description="Basic residues" evidence="1">
    <location>
        <begin position="94"/>
        <end position="115"/>
    </location>
</feature>
<evidence type="ECO:0000313" key="2">
    <source>
        <dbReference type="EMBL" id="TKD01528.1"/>
    </source>
</evidence>
<dbReference type="AlphaFoldDB" id="A0A4U1J4C1"/>
<feature type="compositionally biased region" description="Low complexity" evidence="1">
    <location>
        <begin position="76"/>
        <end position="93"/>
    </location>
</feature>
<accession>A0A4U1J4C1</accession>
<gene>
    <name evidence="2" type="ORF">E8A74_31010</name>
</gene>
<evidence type="ECO:0000313" key="3">
    <source>
        <dbReference type="Proteomes" id="UP000309215"/>
    </source>
</evidence>
<feature type="region of interest" description="Disordered" evidence="1">
    <location>
        <begin position="76"/>
        <end position="159"/>
    </location>
</feature>
<reference evidence="2 3" key="1">
    <citation type="submission" date="2019-04" db="EMBL/GenBank/DDBJ databases">
        <authorList>
            <person name="Li Y."/>
            <person name="Wang J."/>
        </authorList>
    </citation>
    <scope>NUCLEOTIDE SEQUENCE [LARGE SCALE GENOMIC DNA]</scope>
    <source>
        <strain evidence="2 3">DSM 14668</strain>
    </source>
</reference>
<dbReference type="OrthoDB" id="161895at28221"/>
<comment type="caution">
    <text evidence="2">The sequence shown here is derived from an EMBL/GenBank/DDBJ whole genome shotgun (WGS) entry which is preliminary data.</text>
</comment>
<organism evidence="2 3">
    <name type="scientific">Polyangium fumosum</name>
    <dbReference type="NCBI Taxonomy" id="889272"/>
    <lineage>
        <taxon>Bacteria</taxon>
        <taxon>Pseudomonadati</taxon>
        <taxon>Myxococcota</taxon>
        <taxon>Polyangia</taxon>
        <taxon>Polyangiales</taxon>
        <taxon>Polyangiaceae</taxon>
        <taxon>Polyangium</taxon>
    </lineage>
</organism>
<evidence type="ECO:0000256" key="1">
    <source>
        <dbReference type="SAM" id="MobiDB-lite"/>
    </source>
</evidence>
<keyword evidence="3" id="KW-1185">Reference proteome</keyword>